<feature type="region of interest" description="Disordered" evidence="6">
    <location>
        <begin position="1"/>
        <end position="75"/>
    </location>
</feature>
<sequence>MMGRKARVMKQPEDPSPAPEATQASASPSSAELSELRADAITPSGATTDPGMRSPGQSIPGMRTTLGNTLDRSGVQPRLRVPSDVRAAALKPGTEIDGKYRLEAMLGRGGMGIVWRAEHSHMHGSVAIKFLADRFRRKAQVIERFWQEAKLMGEMGHPNIVRVLDISPASAELQYITMELLTQGSLRDHLKRSGGKLPTDEAVELMDGVLSALLAAHKRGIVHRDIKPDNLMLANIRNFETDTFELGLKVLDFGASLLLATSTETSTPDGLLGTPYYMSPEQAASLQLDQRTDLYSTAVVLYEAISGKLPHQADDVHSLVYSIATDAATPIEHHVPTITRPFREFFERALAMNPGARFQSAEEMREALRKLSRRLAGKVRNTALYLASGDTGPMATVEPPLHRSDARMVPFRKTLEERPPTLKRLILRDHRPAARPAVIVLGAALGLILGFAVQALRFAGASHTHGVDTLIACLAFAGLGAGIGWFFLSQPKQPFK</sequence>
<evidence type="ECO:0000256" key="6">
    <source>
        <dbReference type="SAM" id="MobiDB-lite"/>
    </source>
</evidence>
<dbReference type="PROSITE" id="PS00107">
    <property type="entry name" value="PROTEIN_KINASE_ATP"/>
    <property type="match status" value="1"/>
</dbReference>
<dbReference type="InterPro" id="IPR017441">
    <property type="entry name" value="Protein_kinase_ATP_BS"/>
</dbReference>
<dbReference type="PANTHER" id="PTHR43289">
    <property type="entry name" value="MITOGEN-ACTIVATED PROTEIN KINASE KINASE KINASE 20-RELATED"/>
    <property type="match status" value="1"/>
</dbReference>
<dbReference type="PROSITE" id="PS50011">
    <property type="entry name" value="PROTEIN_KINASE_DOM"/>
    <property type="match status" value="1"/>
</dbReference>
<dbReference type="PANTHER" id="PTHR43289:SF6">
    <property type="entry name" value="SERINE_THREONINE-PROTEIN KINASE NEKL-3"/>
    <property type="match status" value="1"/>
</dbReference>
<feature type="domain" description="Protein kinase" evidence="8">
    <location>
        <begin position="100"/>
        <end position="369"/>
    </location>
</feature>
<dbReference type="Gene3D" id="3.30.200.20">
    <property type="entry name" value="Phosphorylase Kinase, domain 1"/>
    <property type="match status" value="1"/>
</dbReference>
<dbReference type="PROSITE" id="PS00108">
    <property type="entry name" value="PROTEIN_KINASE_ST"/>
    <property type="match status" value="1"/>
</dbReference>
<evidence type="ECO:0000256" key="5">
    <source>
        <dbReference type="PROSITE-ProRule" id="PRU10141"/>
    </source>
</evidence>
<dbReference type="InterPro" id="IPR000719">
    <property type="entry name" value="Prot_kinase_dom"/>
</dbReference>
<dbReference type="InterPro" id="IPR008271">
    <property type="entry name" value="Ser/Thr_kinase_AS"/>
</dbReference>
<keyword evidence="3 9" id="KW-0418">Kinase</keyword>
<keyword evidence="10" id="KW-1185">Reference proteome</keyword>
<name>A0ABT5DV20_9BACT</name>
<comment type="caution">
    <text evidence="9">The sequence shown here is derived from an EMBL/GenBank/DDBJ whole genome shotgun (WGS) entry which is preliminary data.</text>
</comment>
<dbReference type="SUPFAM" id="SSF56112">
    <property type="entry name" value="Protein kinase-like (PK-like)"/>
    <property type="match status" value="1"/>
</dbReference>
<reference evidence="9 10" key="1">
    <citation type="submission" date="2022-11" db="EMBL/GenBank/DDBJ databases">
        <title>Minimal conservation of predation-associated metabolite biosynthetic gene clusters underscores biosynthetic potential of Myxococcota including descriptions for ten novel species: Archangium lansinium sp. nov., Myxococcus landrumus sp. nov., Nannocystis bai.</title>
        <authorList>
            <person name="Ahearne A."/>
            <person name="Stevens C."/>
            <person name="Dowd S."/>
        </authorList>
    </citation>
    <scope>NUCLEOTIDE SEQUENCE [LARGE SCALE GENOMIC DNA]</scope>
    <source>
        <strain evidence="9 10">BB15-2</strain>
    </source>
</reference>
<keyword evidence="4 5" id="KW-0067">ATP-binding</keyword>
<protein>
    <submittedName>
        <fullName evidence="9">Serine/threonine-protein kinase</fullName>
    </submittedName>
</protein>
<evidence type="ECO:0000256" key="4">
    <source>
        <dbReference type="ARBA" id="ARBA00022840"/>
    </source>
</evidence>
<dbReference type="Gene3D" id="1.10.510.10">
    <property type="entry name" value="Transferase(Phosphotransferase) domain 1"/>
    <property type="match status" value="1"/>
</dbReference>
<dbReference type="CDD" id="cd14014">
    <property type="entry name" value="STKc_PknB_like"/>
    <property type="match status" value="1"/>
</dbReference>
<keyword evidence="7" id="KW-1133">Transmembrane helix</keyword>
<dbReference type="Pfam" id="PF00069">
    <property type="entry name" value="Pkinase"/>
    <property type="match status" value="1"/>
</dbReference>
<organism evidence="9 10">
    <name type="scientific">Nannocystis bainbridge</name>
    <dbReference type="NCBI Taxonomy" id="2995303"/>
    <lineage>
        <taxon>Bacteria</taxon>
        <taxon>Pseudomonadati</taxon>
        <taxon>Myxococcota</taxon>
        <taxon>Polyangia</taxon>
        <taxon>Nannocystales</taxon>
        <taxon>Nannocystaceae</taxon>
        <taxon>Nannocystis</taxon>
    </lineage>
</organism>
<evidence type="ECO:0000313" key="10">
    <source>
        <dbReference type="Proteomes" id="UP001221686"/>
    </source>
</evidence>
<feature type="transmembrane region" description="Helical" evidence="7">
    <location>
        <begin position="433"/>
        <end position="457"/>
    </location>
</feature>
<evidence type="ECO:0000259" key="8">
    <source>
        <dbReference type="PROSITE" id="PS50011"/>
    </source>
</evidence>
<feature type="compositionally biased region" description="Low complexity" evidence="6">
    <location>
        <begin position="24"/>
        <end position="33"/>
    </location>
</feature>
<dbReference type="Proteomes" id="UP001221686">
    <property type="component" value="Unassembled WGS sequence"/>
</dbReference>
<proteinExistence type="predicted"/>
<keyword evidence="7" id="KW-0472">Membrane</keyword>
<dbReference type="RefSeq" id="WP_272085977.1">
    <property type="nucleotide sequence ID" value="NZ_JAQNDL010000001.1"/>
</dbReference>
<dbReference type="EMBL" id="JAQNDL010000001">
    <property type="protein sequence ID" value="MDC0717490.1"/>
    <property type="molecule type" value="Genomic_DNA"/>
</dbReference>
<evidence type="ECO:0000256" key="7">
    <source>
        <dbReference type="SAM" id="Phobius"/>
    </source>
</evidence>
<keyword evidence="7" id="KW-0812">Transmembrane</keyword>
<dbReference type="SMART" id="SM00220">
    <property type="entry name" value="S_TKc"/>
    <property type="match status" value="1"/>
</dbReference>
<evidence type="ECO:0000256" key="3">
    <source>
        <dbReference type="ARBA" id="ARBA00022777"/>
    </source>
</evidence>
<gene>
    <name evidence="9" type="ORF">POL25_11335</name>
</gene>
<keyword evidence="1" id="KW-0808">Transferase</keyword>
<accession>A0ABT5DV20</accession>
<evidence type="ECO:0000256" key="1">
    <source>
        <dbReference type="ARBA" id="ARBA00022679"/>
    </source>
</evidence>
<feature type="binding site" evidence="5">
    <location>
        <position position="129"/>
    </location>
    <ligand>
        <name>ATP</name>
        <dbReference type="ChEBI" id="CHEBI:30616"/>
    </ligand>
</feature>
<evidence type="ECO:0000313" key="9">
    <source>
        <dbReference type="EMBL" id="MDC0717490.1"/>
    </source>
</evidence>
<dbReference type="InterPro" id="IPR011009">
    <property type="entry name" value="Kinase-like_dom_sf"/>
</dbReference>
<feature type="transmembrane region" description="Helical" evidence="7">
    <location>
        <begin position="469"/>
        <end position="488"/>
    </location>
</feature>
<keyword evidence="2 5" id="KW-0547">Nucleotide-binding</keyword>
<evidence type="ECO:0000256" key="2">
    <source>
        <dbReference type="ARBA" id="ARBA00022741"/>
    </source>
</evidence>
<dbReference type="GO" id="GO:0016301">
    <property type="term" value="F:kinase activity"/>
    <property type="evidence" value="ECO:0007669"/>
    <property type="project" value="UniProtKB-KW"/>
</dbReference>